<keyword evidence="5" id="KW-1185">Reference proteome</keyword>
<name>A0AAD5S640_9FUNG</name>
<dbReference type="Gene3D" id="1.10.238.220">
    <property type="match status" value="1"/>
</dbReference>
<dbReference type="GO" id="GO:0046872">
    <property type="term" value="F:metal ion binding"/>
    <property type="evidence" value="ECO:0007669"/>
    <property type="project" value="UniProtKB-KW"/>
</dbReference>
<evidence type="ECO:0000256" key="2">
    <source>
        <dbReference type="SAM" id="MobiDB-lite"/>
    </source>
</evidence>
<evidence type="ECO:0000313" key="5">
    <source>
        <dbReference type="Proteomes" id="UP001212841"/>
    </source>
</evidence>
<feature type="domain" description="PP2A regulatory subunit B'' EF-hand" evidence="3">
    <location>
        <begin position="203"/>
        <end position="285"/>
    </location>
</feature>
<sequence length="485" mass="54793">MANVKSYIDSLLTALTPANAAAVIAPDTTDVGVICESPLMVAINHIKKDTHGEEDEWVDLSKGSPPTQHSDDTYKPRQRDSGVDVDEMQPPSKHPHIPRFYTPRTPPSQQMLKVRLTRIRSLFPPDGLSLSEFTKVTKACRLPTYFNAALFRACLGFEEGDEGNWGDVSEGCVRWEDFERTWMNLHTRTRIKTQLNPLTTLTFSILDIHNKSYLVASDLDIIIQDILKTHPSFAFLSPTSPFHALYARTVTTRLLYDSSLHVGRGRMTIREYAGLGLVEMVDKVETVEGCLSVEMPDPFSYRDFYIIYCQFYDLDSDKDMLLSLKDFAPYTEDTLSQTALKRMMEVYGRPAPPESALPKPKRKGMKRERIEGKVFEFEEFVVFHKSLTSPTTPQSLTYFFTFLDADSDGVLRAIELEPFYRSRTSTPCTCTSQSSFTSFLRMTYDLLKLDGGLDCTDQGLRLTDLKRNPADGAAFLNGVLGVRKG</sequence>
<evidence type="ECO:0000313" key="4">
    <source>
        <dbReference type="EMBL" id="KAJ3046339.1"/>
    </source>
</evidence>
<accession>A0AAD5S640</accession>
<dbReference type="PANTHER" id="PTHR14095">
    <property type="entry name" value="PHOSPHATASE 2A REGULATORY SUBUNIT-RELATED"/>
    <property type="match status" value="1"/>
</dbReference>
<keyword evidence="1" id="KW-0479">Metal-binding</keyword>
<feature type="compositionally biased region" description="Basic and acidic residues" evidence="2">
    <location>
        <begin position="69"/>
        <end position="82"/>
    </location>
</feature>
<reference evidence="4" key="1">
    <citation type="submission" date="2020-05" db="EMBL/GenBank/DDBJ databases">
        <title>Phylogenomic resolution of chytrid fungi.</title>
        <authorList>
            <person name="Stajich J.E."/>
            <person name="Amses K."/>
            <person name="Simmons R."/>
            <person name="Seto K."/>
            <person name="Myers J."/>
            <person name="Bonds A."/>
            <person name="Quandt C.A."/>
            <person name="Barry K."/>
            <person name="Liu P."/>
            <person name="Grigoriev I."/>
            <person name="Longcore J.E."/>
            <person name="James T.Y."/>
        </authorList>
    </citation>
    <scope>NUCLEOTIDE SEQUENCE</scope>
    <source>
        <strain evidence="4">JEL0318</strain>
    </source>
</reference>
<dbReference type="InterPro" id="IPR011992">
    <property type="entry name" value="EF-hand-dom_pair"/>
</dbReference>
<dbReference type="GO" id="GO:0019888">
    <property type="term" value="F:protein phosphatase regulator activity"/>
    <property type="evidence" value="ECO:0007669"/>
    <property type="project" value="TreeGrafter"/>
</dbReference>
<dbReference type="GO" id="GO:0000159">
    <property type="term" value="C:protein phosphatase type 2A complex"/>
    <property type="evidence" value="ECO:0007669"/>
    <property type="project" value="TreeGrafter"/>
</dbReference>
<dbReference type="Gene3D" id="1.10.238.10">
    <property type="entry name" value="EF-hand"/>
    <property type="match status" value="1"/>
</dbReference>
<feature type="region of interest" description="Disordered" evidence="2">
    <location>
        <begin position="54"/>
        <end position="106"/>
    </location>
</feature>
<dbReference type="Proteomes" id="UP001212841">
    <property type="component" value="Unassembled WGS sequence"/>
</dbReference>
<organism evidence="4 5">
    <name type="scientific">Rhizophlyctis rosea</name>
    <dbReference type="NCBI Taxonomy" id="64517"/>
    <lineage>
        <taxon>Eukaryota</taxon>
        <taxon>Fungi</taxon>
        <taxon>Fungi incertae sedis</taxon>
        <taxon>Chytridiomycota</taxon>
        <taxon>Chytridiomycota incertae sedis</taxon>
        <taxon>Chytridiomycetes</taxon>
        <taxon>Rhizophlyctidales</taxon>
        <taxon>Rhizophlyctidaceae</taxon>
        <taxon>Rhizophlyctis</taxon>
    </lineage>
</organism>
<proteinExistence type="predicted"/>
<dbReference type="EMBL" id="JADGJD010001186">
    <property type="protein sequence ID" value="KAJ3046339.1"/>
    <property type="molecule type" value="Genomic_DNA"/>
</dbReference>
<comment type="caution">
    <text evidence="4">The sequence shown here is derived from an EMBL/GenBank/DDBJ whole genome shotgun (WGS) entry which is preliminary data.</text>
</comment>
<dbReference type="PANTHER" id="PTHR14095:SF0">
    <property type="entry name" value="MIP22305P"/>
    <property type="match status" value="1"/>
</dbReference>
<protein>
    <recommendedName>
        <fullName evidence="3">PP2A regulatory subunit B'' EF-hand domain-containing protein</fullName>
    </recommendedName>
</protein>
<evidence type="ECO:0000259" key="3">
    <source>
        <dbReference type="Pfam" id="PF17958"/>
    </source>
</evidence>
<dbReference type="AlphaFoldDB" id="A0AAD5S640"/>
<dbReference type="SUPFAM" id="SSF47473">
    <property type="entry name" value="EF-hand"/>
    <property type="match status" value="1"/>
</dbReference>
<evidence type="ECO:0000256" key="1">
    <source>
        <dbReference type="ARBA" id="ARBA00022723"/>
    </source>
</evidence>
<gene>
    <name evidence="4" type="ORF">HK097_000954</name>
</gene>
<dbReference type="InterPro" id="IPR041534">
    <property type="entry name" value="EF-hand_13"/>
</dbReference>
<dbReference type="Pfam" id="PF17958">
    <property type="entry name" value="EF-hand_13"/>
    <property type="match status" value="1"/>
</dbReference>
<dbReference type="Gene3D" id="1.10.238.230">
    <property type="match status" value="1"/>
</dbReference>
<feature type="non-terminal residue" evidence="4">
    <location>
        <position position="1"/>
    </location>
</feature>